<feature type="compositionally biased region" description="Basic residues" evidence="1">
    <location>
        <begin position="51"/>
        <end position="60"/>
    </location>
</feature>
<name>A0AAQ3P9B7_VIGMU</name>
<accession>A0AAQ3P9B7</accession>
<feature type="compositionally biased region" description="Polar residues" evidence="1">
    <location>
        <begin position="36"/>
        <end position="50"/>
    </location>
</feature>
<evidence type="ECO:0000313" key="2">
    <source>
        <dbReference type="EMBL" id="WVZ23923.1"/>
    </source>
</evidence>
<organism evidence="2 3">
    <name type="scientific">Vigna mungo</name>
    <name type="common">Black gram</name>
    <name type="synonym">Phaseolus mungo</name>
    <dbReference type="NCBI Taxonomy" id="3915"/>
    <lineage>
        <taxon>Eukaryota</taxon>
        <taxon>Viridiplantae</taxon>
        <taxon>Streptophyta</taxon>
        <taxon>Embryophyta</taxon>
        <taxon>Tracheophyta</taxon>
        <taxon>Spermatophyta</taxon>
        <taxon>Magnoliopsida</taxon>
        <taxon>eudicotyledons</taxon>
        <taxon>Gunneridae</taxon>
        <taxon>Pentapetalae</taxon>
        <taxon>rosids</taxon>
        <taxon>fabids</taxon>
        <taxon>Fabales</taxon>
        <taxon>Fabaceae</taxon>
        <taxon>Papilionoideae</taxon>
        <taxon>50 kb inversion clade</taxon>
        <taxon>NPAAA clade</taxon>
        <taxon>indigoferoid/millettioid clade</taxon>
        <taxon>Phaseoleae</taxon>
        <taxon>Vigna</taxon>
    </lineage>
</organism>
<gene>
    <name evidence="2" type="ORF">V8G54_002467</name>
</gene>
<evidence type="ECO:0000313" key="3">
    <source>
        <dbReference type="Proteomes" id="UP001374535"/>
    </source>
</evidence>
<evidence type="ECO:0000256" key="1">
    <source>
        <dbReference type="SAM" id="MobiDB-lite"/>
    </source>
</evidence>
<feature type="region of interest" description="Disordered" evidence="1">
    <location>
        <begin position="86"/>
        <end position="106"/>
    </location>
</feature>
<dbReference type="EMBL" id="CP144700">
    <property type="protein sequence ID" value="WVZ23923.1"/>
    <property type="molecule type" value="Genomic_DNA"/>
</dbReference>
<reference evidence="2 3" key="1">
    <citation type="journal article" date="2023" name="Life. Sci Alliance">
        <title>Evolutionary insights into 3D genome organization and epigenetic landscape of Vigna mungo.</title>
        <authorList>
            <person name="Junaid A."/>
            <person name="Singh B."/>
            <person name="Bhatia S."/>
        </authorList>
    </citation>
    <scope>NUCLEOTIDE SEQUENCE [LARGE SCALE GENOMIC DNA]</scope>
    <source>
        <strain evidence="2">Urdbean</strain>
    </source>
</reference>
<protein>
    <submittedName>
        <fullName evidence="2">Uncharacterized protein</fullName>
    </submittedName>
</protein>
<proteinExistence type="predicted"/>
<sequence length="106" mass="11830">MMNLNNHTQSPSKVKQAAAYTMNKKSEYVPAHQKQETQQKPPIHTQQTVKHSAHSTHTKTLKSLGGTSGVRKQHKIQVTILLIEPTKSASMNHNHRSSSLKIKGLD</sequence>
<dbReference type="AlphaFoldDB" id="A0AAQ3P9B7"/>
<dbReference type="Proteomes" id="UP001374535">
    <property type="component" value="Chromosome 1"/>
</dbReference>
<feature type="region of interest" description="Disordered" evidence="1">
    <location>
        <begin position="28"/>
        <end position="72"/>
    </location>
</feature>
<keyword evidence="3" id="KW-1185">Reference proteome</keyword>